<evidence type="ECO:0000313" key="4">
    <source>
        <dbReference type="Proteomes" id="UP001293593"/>
    </source>
</evidence>
<dbReference type="InterPro" id="IPR002885">
    <property type="entry name" value="PPR_rpt"/>
</dbReference>
<protein>
    <recommendedName>
        <fullName evidence="5">Pentatricopeptide repeat-containing protein</fullName>
    </recommendedName>
</protein>
<dbReference type="FunFam" id="1.25.40.10:FF:000285">
    <property type="entry name" value="Pentatricopeptide repeat-containing protein, chloroplastic"/>
    <property type="match status" value="1"/>
</dbReference>
<dbReference type="Proteomes" id="UP001293593">
    <property type="component" value="Unassembled WGS sequence"/>
</dbReference>
<dbReference type="PROSITE" id="PS51375">
    <property type="entry name" value="PPR"/>
    <property type="match status" value="1"/>
</dbReference>
<evidence type="ECO:0000256" key="1">
    <source>
        <dbReference type="ARBA" id="ARBA00022737"/>
    </source>
</evidence>
<dbReference type="GO" id="GO:0003723">
    <property type="term" value="F:RNA binding"/>
    <property type="evidence" value="ECO:0007669"/>
    <property type="project" value="InterPro"/>
</dbReference>
<accession>A0AAE1JRX8</accession>
<dbReference type="PANTHER" id="PTHR47926">
    <property type="entry name" value="PENTATRICOPEPTIDE REPEAT-CONTAINING PROTEIN"/>
    <property type="match status" value="1"/>
</dbReference>
<evidence type="ECO:0000256" key="2">
    <source>
        <dbReference type="PROSITE-ProRule" id="PRU00708"/>
    </source>
</evidence>
<dbReference type="PANTHER" id="PTHR47926:SF361">
    <property type="entry name" value="PENTACOTRIPEPTIDE-REPEAT REGION OF PRORP DOMAIN-CONTAINING PROTEIN"/>
    <property type="match status" value="1"/>
</dbReference>
<sequence>MVSLLSNSPCTEFVNPQLSNHPLQLLQLHRPTHNLPPTSSQSVKILRLQPNHSNGLSLKKKKNEKKGFITARSSISDVLRLMDGLGFSIPIGMYVSFIEECTASGDPHTAMELHTHITRIGVDHPLSFLNRLLLMFASCGLVENAHHLFDKMSVRDINSWAILLISYFDNADYEGVISLFLNMLDQVSILELPNWISVFILKACAYTMNLHLGKQVHGLLVKLGISDDSLLTCSLIRFYGKFNCLEDANMAFNKVARHNSFTWTAKIVNDCREMHFYEVIDDFKEMGRRGIRKNSFTVSSVLKACGRMPSHGHCGEQVHATAIKLGLASDTYVECGLIDVYGRSGLVREAKLVFEMIHNRTNVACWNAMLNGYMQNGLYIEAIKLLYQLKAAGLNPQESLLKELRIACGGSREVEFT</sequence>
<dbReference type="InterPro" id="IPR011990">
    <property type="entry name" value="TPR-like_helical_dom_sf"/>
</dbReference>
<name>A0AAE1JRX8_9FABA</name>
<dbReference type="AlphaFoldDB" id="A0AAE1JRX8"/>
<dbReference type="GO" id="GO:0009451">
    <property type="term" value="P:RNA modification"/>
    <property type="evidence" value="ECO:0007669"/>
    <property type="project" value="InterPro"/>
</dbReference>
<organism evidence="3 4">
    <name type="scientific">Acacia crassicarpa</name>
    <name type="common">northern wattle</name>
    <dbReference type="NCBI Taxonomy" id="499986"/>
    <lineage>
        <taxon>Eukaryota</taxon>
        <taxon>Viridiplantae</taxon>
        <taxon>Streptophyta</taxon>
        <taxon>Embryophyta</taxon>
        <taxon>Tracheophyta</taxon>
        <taxon>Spermatophyta</taxon>
        <taxon>Magnoliopsida</taxon>
        <taxon>eudicotyledons</taxon>
        <taxon>Gunneridae</taxon>
        <taxon>Pentapetalae</taxon>
        <taxon>rosids</taxon>
        <taxon>fabids</taxon>
        <taxon>Fabales</taxon>
        <taxon>Fabaceae</taxon>
        <taxon>Caesalpinioideae</taxon>
        <taxon>mimosoid clade</taxon>
        <taxon>Acacieae</taxon>
        <taxon>Acacia</taxon>
    </lineage>
</organism>
<dbReference type="InterPro" id="IPR046960">
    <property type="entry name" value="PPR_At4g14850-like_plant"/>
</dbReference>
<proteinExistence type="predicted"/>
<dbReference type="NCBIfam" id="TIGR00756">
    <property type="entry name" value="PPR"/>
    <property type="match status" value="1"/>
</dbReference>
<evidence type="ECO:0008006" key="5">
    <source>
        <dbReference type="Google" id="ProtNLM"/>
    </source>
</evidence>
<gene>
    <name evidence="3" type="ORF">QN277_019106</name>
</gene>
<reference evidence="3" key="1">
    <citation type="submission" date="2023-10" db="EMBL/GenBank/DDBJ databases">
        <title>Chromosome-level genome of the transformable northern wattle, Acacia crassicarpa.</title>
        <authorList>
            <person name="Massaro I."/>
            <person name="Sinha N.R."/>
            <person name="Poethig S."/>
            <person name="Leichty A.R."/>
        </authorList>
    </citation>
    <scope>NUCLEOTIDE SEQUENCE</scope>
    <source>
        <strain evidence="3">Acra3RX</strain>
        <tissue evidence="3">Leaf</tissue>
    </source>
</reference>
<feature type="repeat" description="PPR" evidence="2">
    <location>
        <begin position="362"/>
        <end position="396"/>
    </location>
</feature>
<dbReference type="Pfam" id="PF01535">
    <property type="entry name" value="PPR"/>
    <property type="match status" value="3"/>
</dbReference>
<keyword evidence="4" id="KW-1185">Reference proteome</keyword>
<evidence type="ECO:0000313" key="3">
    <source>
        <dbReference type="EMBL" id="KAK4276117.1"/>
    </source>
</evidence>
<keyword evidence="1" id="KW-0677">Repeat</keyword>
<dbReference type="EMBL" id="JAWXYG010000004">
    <property type="protein sequence ID" value="KAK4276117.1"/>
    <property type="molecule type" value="Genomic_DNA"/>
</dbReference>
<dbReference type="Gene3D" id="1.25.40.10">
    <property type="entry name" value="Tetratricopeptide repeat domain"/>
    <property type="match status" value="3"/>
</dbReference>
<comment type="caution">
    <text evidence="3">The sequence shown here is derived from an EMBL/GenBank/DDBJ whole genome shotgun (WGS) entry which is preliminary data.</text>
</comment>